<dbReference type="RefSeq" id="WP_072894077.1">
    <property type="nucleotide sequence ID" value="NZ_FQVM01000006.1"/>
</dbReference>
<organism evidence="2 3">
    <name type="scientific">Clostridium fallax</name>
    <dbReference type="NCBI Taxonomy" id="1533"/>
    <lineage>
        <taxon>Bacteria</taxon>
        <taxon>Bacillati</taxon>
        <taxon>Bacillota</taxon>
        <taxon>Clostridia</taxon>
        <taxon>Eubacteriales</taxon>
        <taxon>Clostridiaceae</taxon>
        <taxon>Clostridium</taxon>
    </lineage>
</organism>
<dbReference type="InterPro" id="IPR010982">
    <property type="entry name" value="Lambda_DNA-bd_dom_sf"/>
</dbReference>
<protein>
    <submittedName>
        <fullName evidence="2">Helix-turn-helix</fullName>
    </submittedName>
</protein>
<dbReference type="SUPFAM" id="SSF47413">
    <property type="entry name" value="lambda repressor-like DNA-binding domains"/>
    <property type="match status" value="1"/>
</dbReference>
<dbReference type="Pfam" id="PF01381">
    <property type="entry name" value="HTH_3"/>
    <property type="match status" value="1"/>
</dbReference>
<dbReference type="SMART" id="SM00530">
    <property type="entry name" value="HTH_XRE"/>
    <property type="match status" value="1"/>
</dbReference>
<feature type="domain" description="HTH cro/C1-type" evidence="1">
    <location>
        <begin position="21"/>
        <end position="78"/>
    </location>
</feature>
<dbReference type="AlphaFoldDB" id="A0A1M4V1V0"/>
<evidence type="ECO:0000313" key="2">
    <source>
        <dbReference type="EMBL" id="SHE62867.1"/>
    </source>
</evidence>
<dbReference type="OrthoDB" id="1907542at2"/>
<evidence type="ECO:0000259" key="1">
    <source>
        <dbReference type="PROSITE" id="PS50943"/>
    </source>
</evidence>
<sequence>MHTNIKVDNFNTLEEKIGIKLKNLRLKNNVTLKYVASKTNISTTTLAKIEKGTLNTAYKYNYYKLICNLFNVDHIKYLNLKTMSEKTIDDVLLKIRAYMGFKSDEDLSIYLFNKKYVIAEYKQGFLTDRNSIIIVEKLLELKKTLN</sequence>
<dbReference type="Gene3D" id="1.10.260.40">
    <property type="entry name" value="lambda repressor-like DNA-binding domains"/>
    <property type="match status" value="1"/>
</dbReference>
<dbReference type="PROSITE" id="PS50943">
    <property type="entry name" value="HTH_CROC1"/>
    <property type="match status" value="1"/>
</dbReference>
<dbReference type="Proteomes" id="UP000184035">
    <property type="component" value="Unassembled WGS sequence"/>
</dbReference>
<dbReference type="CDD" id="cd00093">
    <property type="entry name" value="HTH_XRE"/>
    <property type="match status" value="1"/>
</dbReference>
<reference evidence="2 3" key="1">
    <citation type="submission" date="2016-11" db="EMBL/GenBank/DDBJ databases">
        <authorList>
            <person name="Jaros S."/>
            <person name="Januszkiewicz K."/>
            <person name="Wedrychowicz H."/>
        </authorList>
    </citation>
    <scope>NUCLEOTIDE SEQUENCE [LARGE SCALE GENOMIC DNA]</scope>
    <source>
        <strain evidence="2 3">DSM 2631</strain>
    </source>
</reference>
<name>A0A1M4V1V0_9CLOT</name>
<accession>A0A1M4V1V0</accession>
<dbReference type="STRING" id="1533.SAMN05443638_106101"/>
<proteinExistence type="predicted"/>
<gene>
    <name evidence="2" type="ORF">SAMN05443638_106101</name>
</gene>
<dbReference type="GO" id="GO:0003677">
    <property type="term" value="F:DNA binding"/>
    <property type="evidence" value="ECO:0007669"/>
    <property type="project" value="InterPro"/>
</dbReference>
<keyword evidence="3" id="KW-1185">Reference proteome</keyword>
<dbReference type="InterPro" id="IPR001387">
    <property type="entry name" value="Cro/C1-type_HTH"/>
</dbReference>
<evidence type="ECO:0000313" key="3">
    <source>
        <dbReference type="Proteomes" id="UP000184035"/>
    </source>
</evidence>
<dbReference type="EMBL" id="FQVM01000006">
    <property type="protein sequence ID" value="SHE62867.1"/>
    <property type="molecule type" value="Genomic_DNA"/>
</dbReference>